<organism evidence="1">
    <name type="scientific">Klebsiella pneumoniae</name>
    <dbReference type="NCBI Taxonomy" id="573"/>
    <lineage>
        <taxon>Bacteria</taxon>
        <taxon>Pseudomonadati</taxon>
        <taxon>Pseudomonadota</taxon>
        <taxon>Gammaproteobacteria</taxon>
        <taxon>Enterobacterales</taxon>
        <taxon>Enterobacteriaceae</taxon>
        <taxon>Klebsiella/Raoultella group</taxon>
        <taxon>Klebsiella</taxon>
        <taxon>Klebsiella pneumoniae complex</taxon>
    </lineage>
</organism>
<sequence>MTHELLRIFHAGWLVPRNTFCYIITGWSPSDLSEIIRAERVPQFVSDGTEIVTR</sequence>
<evidence type="ECO:0000313" key="1">
    <source>
        <dbReference type="EMBL" id="AGC23421.1"/>
    </source>
</evidence>
<reference evidence="1" key="1">
    <citation type="journal article" date="2013" name="Antimicrob. Agents Chemother.">
        <title>Characterization of pKP1433, a Novel KPC-2-Encoding Plasmid from Klebsiella pneumoniae Sequence Type 340.</title>
        <authorList>
            <person name="Papagiannitsis C.C."/>
            <person name="Miriagou V."/>
            <person name="Giakkoupi P."/>
            <person name="Tzouvelekis L.S."/>
            <person name="Vatopoulos A.C."/>
        </authorList>
    </citation>
    <scope>NUCLEOTIDE SEQUENCE</scope>
    <source>
        <strain evidence="1">Kpn-1433</strain>
        <plasmid evidence="1">pKP1433</plasmid>
    </source>
</reference>
<keyword evidence="1" id="KW-0614">Plasmid</keyword>
<proteinExistence type="predicted"/>
<protein>
    <submittedName>
        <fullName evidence="1">Uncharacterized protein</fullName>
    </submittedName>
</protein>
<accession>R4IT92</accession>
<dbReference type="EMBL" id="JX397875">
    <property type="protein sequence ID" value="AGC23421.1"/>
    <property type="molecule type" value="Genomic_DNA"/>
</dbReference>
<dbReference type="AlphaFoldDB" id="R4IT92"/>
<name>R4IT92_KLEPN</name>
<geneLocation type="plasmid" evidence="1">
    <name>pKP1433</name>
</geneLocation>